<dbReference type="Proteomes" id="UP000324222">
    <property type="component" value="Unassembled WGS sequence"/>
</dbReference>
<evidence type="ECO:0000313" key="3">
    <source>
        <dbReference type="Proteomes" id="UP000324222"/>
    </source>
</evidence>
<comment type="caution">
    <text evidence="2">The sequence shown here is derived from an EMBL/GenBank/DDBJ whole genome shotgun (WGS) entry which is preliminary data.</text>
</comment>
<reference evidence="2 3" key="1">
    <citation type="submission" date="2019-05" db="EMBL/GenBank/DDBJ databases">
        <title>Another draft genome of Portunus trituberculatus and its Hox gene families provides insights of decapod evolution.</title>
        <authorList>
            <person name="Jeong J.-H."/>
            <person name="Song I."/>
            <person name="Kim S."/>
            <person name="Choi T."/>
            <person name="Kim D."/>
            <person name="Ryu S."/>
            <person name="Kim W."/>
        </authorList>
    </citation>
    <scope>NUCLEOTIDE SEQUENCE [LARGE SCALE GENOMIC DNA]</scope>
    <source>
        <tissue evidence="2">Muscle</tissue>
    </source>
</reference>
<evidence type="ECO:0000313" key="2">
    <source>
        <dbReference type="EMBL" id="MPC09787.1"/>
    </source>
</evidence>
<feature type="compositionally biased region" description="Low complexity" evidence="1">
    <location>
        <begin position="48"/>
        <end position="61"/>
    </location>
</feature>
<feature type="region of interest" description="Disordered" evidence="1">
    <location>
        <begin position="37"/>
        <end position="61"/>
    </location>
</feature>
<protein>
    <submittedName>
        <fullName evidence="2">Uncharacterized protein</fullName>
    </submittedName>
</protein>
<dbReference type="EMBL" id="VSRR010000086">
    <property type="protein sequence ID" value="MPC09787.1"/>
    <property type="molecule type" value="Genomic_DNA"/>
</dbReference>
<gene>
    <name evidence="2" type="ORF">E2C01_002405</name>
</gene>
<name>A0A5B7CJK9_PORTR</name>
<feature type="compositionally biased region" description="Pro residues" evidence="1">
    <location>
        <begin position="38"/>
        <end position="47"/>
    </location>
</feature>
<evidence type="ECO:0000256" key="1">
    <source>
        <dbReference type="SAM" id="MobiDB-lite"/>
    </source>
</evidence>
<sequence>MLRPPMISIAKHHTTHQLLRGAENMEIVFLILTVRSLTPPPPPPPPATTTTTTTMTTTKQH</sequence>
<dbReference type="AlphaFoldDB" id="A0A5B7CJK9"/>
<keyword evidence="3" id="KW-1185">Reference proteome</keyword>
<proteinExistence type="predicted"/>
<accession>A0A5B7CJK9</accession>
<organism evidence="2 3">
    <name type="scientific">Portunus trituberculatus</name>
    <name type="common">Swimming crab</name>
    <name type="synonym">Neptunus trituberculatus</name>
    <dbReference type="NCBI Taxonomy" id="210409"/>
    <lineage>
        <taxon>Eukaryota</taxon>
        <taxon>Metazoa</taxon>
        <taxon>Ecdysozoa</taxon>
        <taxon>Arthropoda</taxon>
        <taxon>Crustacea</taxon>
        <taxon>Multicrustacea</taxon>
        <taxon>Malacostraca</taxon>
        <taxon>Eumalacostraca</taxon>
        <taxon>Eucarida</taxon>
        <taxon>Decapoda</taxon>
        <taxon>Pleocyemata</taxon>
        <taxon>Brachyura</taxon>
        <taxon>Eubrachyura</taxon>
        <taxon>Portunoidea</taxon>
        <taxon>Portunidae</taxon>
        <taxon>Portuninae</taxon>
        <taxon>Portunus</taxon>
    </lineage>
</organism>